<gene>
    <name evidence="1" type="ORF">XAP7430_130001</name>
</gene>
<dbReference type="AlphaFoldDB" id="A0AB38DVZ4"/>
<protein>
    <recommendedName>
        <fullName evidence="3">Transposase</fullName>
    </recommendedName>
</protein>
<proteinExistence type="predicted"/>
<evidence type="ECO:0008006" key="3">
    <source>
        <dbReference type="Google" id="ProtNLM"/>
    </source>
</evidence>
<evidence type="ECO:0000313" key="1">
    <source>
        <dbReference type="EMBL" id="SON82665.1"/>
    </source>
</evidence>
<reference evidence="1 2" key="1">
    <citation type="submission" date="2017-10" db="EMBL/GenBank/DDBJ databases">
        <authorList>
            <person name="Regsiter A."/>
            <person name="William W."/>
        </authorList>
    </citation>
    <scope>NUCLEOTIDE SEQUENCE [LARGE SCALE GENOMIC DNA]</scope>
    <source>
        <strain evidence="1 2">CFBP7430</strain>
    </source>
</reference>
<sequence length="57" mass="7091">MHACATQWMRRWLLKTSDCFYRRISWKNEKYQVWTNWKNVQKRLKMIVLQGLWTATG</sequence>
<evidence type="ECO:0000313" key="2">
    <source>
        <dbReference type="Proteomes" id="UP000234166"/>
    </source>
</evidence>
<dbReference type="EMBL" id="OCYS01000035">
    <property type="protein sequence ID" value="SON82665.1"/>
    <property type="molecule type" value="Genomic_DNA"/>
</dbReference>
<organism evidence="1 2">
    <name type="scientific">Xanthomonas campestris pv. phaseoli</name>
    <dbReference type="NCBI Taxonomy" id="317013"/>
    <lineage>
        <taxon>Bacteria</taxon>
        <taxon>Pseudomonadati</taxon>
        <taxon>Pseudomonadota</taxon>
        <taxon>Gammaproteobacteria</taxon>
        <taxon>Lysobacterales</taxon>
        <taxon>Lysobacteraceae</taxon>
        <taxon>Xanthomonas</taxon>
    </lineage>
</organism>
<name>A0AB38DVZ4_XANCH</name>
<dbReference type="Proteomes" id="UP000234166">
    <property type="component" value="Unassembled WGS sequence"/>
</dbReference>
<comment type="caution">
    <text evidence="1">The sequence shown here is derived from an EMBL/GenBank/DDBJ whole genome shotgun (WGS) entry which is preliminary data.</text>
</comment>
<accession>A0AB38DVZ4</accession>